<gene>
    <name evidence="1" type="ORF">FHX81_7428</name>
</gene>
<accession>A0A543JQ44</accession>
<dbReference type="PANTHER" id="PTHR46082:SF6">
    <property type="entry name" value="AAA+ ATPASE DOMAIN-CONTAINING PROTEIN-RELATED"/>
    <property type="match status" value="1"/>
</dbReference>
<dbReference type="EMBL" id="VFPP01000001">
    <property type="protein sequence ID" value="TQM84962.1"/>
    <property type="molecule type" value="Genomic_DNA"/>
</dbReference>
<dbReference type="Gene3D" id="1.25.40.10">
    <property type="entry name" value="Tetratricopeptide repeat domain"/>
    <property type="match status" value="2"/>
</dbReference>
<dbReference type="Proteomes" id="UP000316628">
    <property type="component" value="Unassembled WGS sequence"/>
</dbReference>
<dbReference type="SUPFAM" id="SSF48452">
    <property type="entry name" value="TPR-like"/>
    <property type="match status" value="3"/>
</dbReference>
<sequence length="727" mass="77741">MASDGANVLQAGRDLTVHVTRRRAVPAMESVSAPRSAGRIPVVPGLFVGRDRELARLAEAVAGSGRAAVVAVHGLGGVGKSTLAARFAASHAEAFGFVWWVTADSPAALDAGLAGLAAAVAPETAGLPPEERVELGTRWLATHDEWLLVLDNLTAPADAAGLLSRVRTGTVLITSRLGRGWRGVETVVLDALHPAEAVRLLTGLVRAEWPDADLADADALCAELGWLPLAVEQAAAYLAQARVTPATYLDLLARYPARMFSATAEGGDERRTAARVWRVTLDRLADTPLAGHVLRVLAWWAPEAVPRTLLAGLADEPDLVDALGRLAAHSMITLTGTTVTVHRLVQTITRTPDPHDPHRRARSIDVARDTAAAALHAAVLDLNPGLPDDWSHYHVLLPHARALLDRATHDTDTADTCALLHEFGKYLTARGDVTSAVAHLTRAVRSAERALGPDDPRTLRYRNNLAYAHWSAGDHRQAVRLHEANLADTERVLGPDHPDTLTVRNNVAYVHRGTGGLDRAIALHETNLADARRLLGPDHPNTLTIRNNLAGAHHAAGDLARAIPMYEAALADCLRVLGPHHPGTLTARVDLAGAYRAAGDVERAITLFEAVRADCERVLGPDHPDTLVALNNLATAYRSAGRLRRAIRLHEKVLADRGRVLGPDHPDTLASLNNLASTHWSAGDARRAIPLYEAAVAGCERVLGPDHPDTVSYRNNLAGARRAISHP</sequence>
<dbReference type="PRINTS" id="PR00364">
    <property type="entry name" value="DISEASERSIST"/>
</dbReference>
<dbReference type="InterPro" id="IPR027417">
    <property type="entry name" value="P-loop_NTPase"/>
</dbReference>
<evidence type="ECO:0000313" key="2">
    <source>
        <dbReference type="Proteomes" id="UP000316628"/>
    </source>
</evidence>
<protein>
    <submittedName>
        <fullName evidence="1">AAA ATPase-like protein</fullName>
    </submittedName>
</protein>
<dbReference type="Pfam" id="PF13424">
    <property type="entry name" value="TPR_12"/>
    <property type="match status" value="3"/>
</dbReference>
<keyword evidence="2" id="KW-1185">Reference proteome</keyword>
<reference evidence="1 2" key="1">
    <citation type="submission" date="2019-06" db="EMBL/GenBank/DDBJ databases">
        <title>Sequencing the genomes of 1000 actinobacteria strains.</title>
        <authorList>
            <person name="Klenk H.-P."/>
        </authorList>
    </citation>
    <scope>NUCLEOTIDE SEQUENCE [LARGE SCALE GENOMIC DNA]</scope>
    <source>
        <strain evidence="1 2">DSM 45456</strain>
    </source>
</reference>
<name>A0A543JQ44_9PSEU</name>
<dbReference type="Gene3D" id="3.40.50.300">
    <property type="entry name" value="P-loop containing nucleotide triphosphate hydrolases"/>
    <property type="match status" value="1"/>
</dbReference>
<dbReference type="SUPFAM" id="SSF52540">
    <property type="entry name" value="P-loop containing nucleoside triphosphate hydrolases"/>
    <property type="match status" value="1"/>
</dbReference>
<dbReference type="NCBIfam" id="NF040586">
    <property type="entry name" value="FxSxx_TPR"/>
    <property type="match status" value="1"/>
</dbReference>
<dbReference type="PANTHER" id="PTHR46082">
    <property type="entry name" value="ATP/GTP-BINDING PROTEIN-RELATED"/>
    <property type="match status" value="1"/>
</dbReference>
<dbReference type="InterPro" id="IPR011990">
    <property type="entry name" value="TPR-like_helical_dom_sf"/>
</dbReference>
<dbReference type="InterPro" id="IPR053137">
    <property type="entry name" value="NLR-like"/>
</dbReference>
<organism evidence="1 2">
    <name type="scientific">Saccharothrix saharensis</name>
    <dbReference type="NCBI Taxonomy" id="571190"/>
    <lineage>
        <taxon>Bacteria</taxon>
        <taxon>Bacillati</taxon>
        <taxon>Actinomycetota</taxon>
        <taxon>Actinomycetes</taxon>
        <taxon>Pseudonocardiales</taxon>
        <taxon>Pseudonocardiaceae</taxon>
        <taxon>Saccharothrix</taxon>
    </lineage>
</organism>
<comment type="caution">
    <text evidence="1">The sequence shown here is derived from an EMBL/GenBank/DDBJ whole genome shotgun (WGS) entry which is preliminary data.</text>
</comment>
<evidence type="ECO:0000313" key="1">
    <source>
        <dbReference type="EMBL" id="TQM84962.1"/>
    </source>
</evidence>
<proteinExistence type="predicted"/>
<dbReference type="AlphaFoldDB" id="A0A543JQ44"/>
<dbReference type="Pfam" id="PF13374">
    <property type="entry name" value="TPR_10"/>
    <property type="match status" value="1"/>
</dbReference>